<name>C6C398_MUSP7</name>
<sequence length="198" mass="21943">MNKWDERYRNTEYVYGLQPNAFLVEQASRFLPPNRLRVLSLGEGEGRNATYLAELGHDVHAVDGSAVGLAKASQLAASRSVKITTQVCDLATYQLNGTYDLIIMIFCHLPSTLRANIHHQIFAGLNPGGWLIYQAYSPNQLRYGTGGPGDVDMLVALNELTDSFSPMHVLHACTHEREIKEGILHTGMADVTEFVARK</sequence>
<dbReference type="CDD" id="cd02440">
    <property type="entry name" value="AdoMet_MTases"/>
    <property type="match status" value="1"/>
</dbReference>
<feature type="domain" description="Methyltransferase" evidence="2">
    <location>
        <begin position="38"/>
        <end position="129"/>
    </location>
</feature>
<reference evidence="3" key="1">
    <citation type="submission" date="2009-06" db="EMBL/GenBank/DDBJ databases">
        <title>Complete sequence of Dickeya dadantii Ech703.</title>
        <authorList>
            <consortium name="US DOE Joint Genome Institute"/>
            <person name="Lucas S."/>
            <person name="Copeland A."/>
            <person name="Lapidus A."/>
            <person name="Glavina del Rio T."/>
            <person name="Dalin E."/>
            <person name="Tice H."/>
            <person name="Bruce D."/>
            <person name="Goodwin L."/>
            <person name="Pitluck S."/>
            <person name="Chertkov O."/>
            <person name="Brettin T."/>
            <person name="Detter J.C."/>
            <person name="Han C."/>
            <person name="Larimer F."/>
            <person name="Land M."/>
            <person name="Hauser L."/>
            <person name="Kyrpides N."/>
            <person name="Mikhailova N."/>
            <person name="Balakrishnan V."/>
            <person name="Glasner J."/>
            <person name="Perna N.T."/>
        </authorList>
    </citation>
    <scope>NUCLEOTIDE SEQUENCE [LARGE SCALE GENOMIC DNA]</scope>
    <source>
        <strain evidence="3">Ech703</strain>
    </source>
</reference>
<dbReference type="Proteomes" id="UP000002734">
    <property type="component" value="Chromosome"/>
</dbReference>
<dbReference type="HOGENOM" id="CLU_056435_5_1_6"/>
<protein>
    <submittedName>
        <fullName evidence="3">Methyltransferase type 12</fullName>
    </submittedName>
</protein>
<evidence type="ECO:0000313" key="3">
    <source>
        <dbReference type="EMBL" id="ACS87196.1"/>
    </source>
</evidence>
<dbReference type="KEGG" id="dda:Dd703_3436"/>
<dbReference type="RefSeq" id="WP_015855094.1">
    <property type="nucleotide sequence ID" value="NC_012880.1"/>
</dbReference>
<dbReference type="PANTHER" id="PTHR43861">
    <property type="entry name" value="TRANS-ACONITATE 2-METHYLTRANSFERASE-RELATED"/>
    <property type="match status" value="1"/>
</dbReference>
<dbReference type="EMBL" id="CP001654">
    <property type="protein sequence ID" value="ACS87196.1"/>
    <property type="molecule type" value="Genomic_DNA"/>
</dbReference>
<dbReference type="Gene3D" id="3.40.50.150">
    <property type="entry name" value="Vaccinia Virus protein VP39"/>
    <property type="match status" value="1"/>
</dbReference>
<keyword evidence="1" id="KW-0808">Transferase</keyword>
<dbReference type="STRING" id="579405.Dd703_3436"/>
<accession>C6C398</accession>
<organism evidence="3 4">
    <name type="scientific">Musicola paradisiaca (strain Ech703)</name>
    <name type="common">Dickeya paradisiaca</name>
    <name type="synonym">Dickeya dadantii</name>
    <dbReference type="NCBI Taxonomy" id="579405"/>
    <lineage>
        <taxon>Bacteria</taxon>
        <taxon>Pseudomonadati</taxon>
        <taxon>Pseudomonadota</taxon>
        <taxon>Gammaproteobacteria</taxon>
        <taxon>Enterobacterales</taxon>
        <taxon>Pectobacteriaceae</taxon>
        <taxon>Musicola</taxon>
    </lineage>
</organism>
<dbReference type="AlphaFoldDB" id="C6C398"/>
<dbReference type="eggNOG" id="COG0500">
    <property type="taxonomic scope" value="Bacteria"/>
</dbReference>
<keyword evidence="3" id="KW-0489">Methyltransferase</keyword>
<dbReference type="PANTHER" id="PTHR43861:SF3">
    <property type="entry name" value="PUTATIVE (AFU_ORTHOLOGUE AFUA_2G14390)-RELATED"/>
    <property type="match status" value="1"/>
</dbReference>
<dbReference type="GO" id="GO:0008168">
    <property type="term" value="F:methyltransferase activity"/>
    <property type="evidence" value="ECO:0007669"/>
    <property type="project" value="UniProtKB-KW"/>
</dbReference>
<dbReference type="InterPro" id="IPR041698">
    <property type="entry name" value="Methyltransf_25"/>
</dbReference>
<dbReference type="InterPro" id="IPR029063">
    <property type="entry name" value="SAM-dependent_MTases_sf"/>
</dbReference>
<evidence type="ECO:0000256" key="1">
    <source>
        <dbReference type="ARBA" id="ARBA00022679"/>
    </source>
</evidence>
<proteinExistence type="predicted"/>
<gene>
    <name evidence="3" type="ordered locus">Dd703_3436</name>
</gene>
<dbReference type="SUPFAM" id="SSF53335">
    <property type="entry name" value="S-adenosyl-L-methionine-dependent methyltransferases"/>
    <property type="match status" value="1"/>
</dbReference>
<keyword evidence="4" id="KW-1185">Reference proteome</keyword>
<dbReference type="Pfam" id="PF13649">
    <property type="entry name" value="Methyltransf_25"/>
    <property type="match status" value="1"/>
</dbReference>
<evidence type="ECO:0000313" key="4">
    <source>
        <dbReference type="Proteomes" id="UP000002734"/>
    </source>
</evidence>
<dbReference type="GO" id="GO:0032259">
    <property type="term" value="P:methylation"/>
    <property type="evidence" value="ECO:0007669"/>
    <property type="project" value="UniProtKB-KW"/>
</dbReference>
<evidence type="ECO:0000259" key="2">
    <source>
        <dbReference type="Pfam" id="PF13649"/>
    </source>
</evidence>